<sequence>MSAIFLTLSCNASASLLEATQTVMRLGFWSGDACTNEKRLPEQKFLDAINTTISTIQYETTDWGNKYYDIIESDNQICYFDEISMHKLNDAVIFVRCAEEMLRIQVESTFTCQTNVLTPEVLSAIGQLKVTVQQLRISVESIIKVELKLQREEATDEASFDAFVETLQAMKKIKTTRYH</sequence>
<geneLocation type="plasmid" evidence="2">
    <name>pcc1</name>
</geneLocation>
<dbReference type="OrthoDB" id="9873235at2"/>
<accession>A0A291BAV8</accession>
<keyword evidence="2" id="KW-1185">Reference proteome</keyword>
<protein>
    <submittedName>
        <fullName evidence="1">Uncharacterized protein</fullName>
    </submittedName>
</protein>
<reference evidence="2" key="1">
    <citation type="submission" date="2017-04" db="EMBL/GenBank/DDBJ databases">
        <title>Genome evolution of the luminous symbionts of deep sea anglerfish.</title>
        <authorList>
            <person name="Hendry T.A."/>
        </authorList>
    </citation>
    <scope>NUCLEOTIDE SEQUENCE [LARGE SCALE GENOMIC DNA]</scope>
    <source>
        <plasmid evidence="2">pcc1</plasmid>
    </source>
</reference>
<dbReference type="KEGG" id="elux:BTN50_1669"/>
<dbReference type="Proteomes" id="UP000218160">
    <property type="component" value="Plasmid pCC1"/>
</dbReference>
<dbReference type="EMBL" id="CP020661">
    <property type="protein sequence ID" value="ATF10105.1"/>
    <property type="molecule type" value="Genomic_DNA"/>
</dbReference>
<evidence type="ECO:0000313" key="1">
    <source>
        <dbReference type="EMBL" id="ATF10105.1"/>
    </source>
</evidence>
<proteinExistence type="predicted"/>
<evidence type="ECO:0000313" key="2">
    <source>
        <dbReference type="Proteomes" id="UP000218160"/>
    </source>
</evidence>
<keyword evidence="1" id="KW-0614">Plasmid</keyword>
<organism evidence="1 2">
    <name type="scientific">Candidatus Enterovibrio altilux</name>
    <dbReference type="NCBI Taxonomy" id="1927128"/>
    <lineage>
        <taxon>Bacteria</taxon>
        <taxon>Pseudomonadati</taxon>
        <taxon>Pseudomonadota</taxon>
        <taxon>Gammaproteobacteria</taxon>
        <taxon>Vibrionales</taxon>
        <taxon>Vibrionaceae</taxon>
        <taxon>Enterovibrio</taxon>
    </lineage>
</organism>
<gene>
    <name evidence="1" type="ORF">BTN50_1669</name>
</gene>
<dbReference type="AlphaFoldDB" id="A0A291BAV8"/>
<dbReference type="RefSeq" id="WP_150137325.1">
    <property type="nucleotide sequence ID" value="NZ_CP020661.1"/>
</dbReference>
<name>A0A291BAV8_9GAMM</name>